<keyword evidence="2 3" id="KW-0040">ANK repeat</keyword>
<keyword evidence="6" id="KW-1185">Reference proteome</keyword>
<evidence type="ECO:0000256" key="2">
    <source>
        <dbReference type="ARBA" id="ARBA00023043"/>
    </source>
</evidence>
<dbReference type="CDD" id="cd04508">
    <property type="entry name" value="Tudor_SF"/>
    <property type="match status" value="1"/>
</dbReference>
<protein>
    <submittedName>
        <fullName evidence="5">Uncharacterized protein</fullName>
    </submittedName>
</protein>
<dbReference type="SUPFAM" id="SSF48403">
    <property type="entry name" value="Ankyrin repeat"/>
    <property type="match status" value="1"/>
</dbReference>
<evidence type="ECO:0000313" key="6">
    <source>
        <dbReference type="Proteomes" id="UP000789595"/>
    </source>
</evidence>
<organism evidence="5 6">
    <name type="scientific">Pelagomonas calceolata</name>
    <dbReference type="NCBI Taxonomy" id="35677"/>
    <lineage>
        <taxon>Eukaryota</taxon>
        <taxon>Sar</taxon>
        <taxon>Stramenopiles</taxon>
        <taxon>Ochrophyta</taxon>
        <taxon>Pelagophyceae</taxon>
        <taxon>Pelagomonadales</taxon>
        <taxon>Pelagomonadaceae</taxon>
        <taxon>Pelagomonas</taxon>
    </lineage>
</organism>
<reference evidence="5" key="1">
    <citation type="submission" date="2021-11" db="EMBL/GenBank/DDBJ databases">
        <authorList>
            <consortium name="Genoscope - CEA"/>
            <person name="William W."/>
        </authorList>
    </citation>
    <scope>NUCLEOTIDE SEQUENCE</scope>
</reference>
<feature type="compositionally biased region" description="Low complexity" evidence="4">
    <location>
        <begin position="264"/>
        <end position="274"/>
    </location>
</feature>
<dbReference type="InterPro" id="IPR036770">
    <property type="entry name" value="Ankyrin_rpt-contain_sf"/>
</dbReference>
<dbReference type="Gene3D" id="1.25.40.20">
    <property type="entry name" value="Ankyrin repeat-containing domain"/>
    <property type="match status" value="1"/>
</dbReference>
<dbReference type="InterPro" id="IPR002110">
    <property type="entry name" value="Ankyrin_rpt"/>
</dbReference>
<comment type="caution">
    <text evidence="5">The sequence shown here is derived from an EMBL/GenBank/DDBJ whole genome shotgun (WGS) entry which is preliminary data.</text>
</comment>
<dbReference type="PANTHER" id="PTHR24161">
    <property type="entry name" value="ANK_REP_REGION DOMAIN-CONTAINING PROTEIN-RELATED"/>
    <property type="match status" value="1"/>
</dbReference>
<dbReference type="Proteomes" id="UP000789595">
    <property type="component" value="Unassembled WGS sequence"/>
</dbReference>
<evidence type="ECO:0000256" key="4">
    <source>
        <dbReference type="SAM" id="MobiDB-lite"/>
    </source>
</evidence>
<dbReference type="SMART" id="SM00248">
    <property type="entry name" value="ANK"/>
    <property type="match status" value="2"/>
</dbReference>
<dbReference type="OrthoDB" id="10254927at2759"/>
<accession>A0A8J2SMA5</accession>
<evidence type="ECO:0000256" key="1">
    <source>
        <dbReference type="ARBA" id="ARBA00022737"/>
    </source>
</evidence>
<name>A0A8J2SMA5_9STRA</name>
<proteinExistence type="predicted"/>
<gene>
    <name evidence="5" type="ORF">PECAL_4P08050</name>
</gene>
<dbReference type="PROSITE" id="PS50088">
    <property type="entry name" value="ANK_REPEAT"/>
    <property type="match status" value="1"/>
</dbReference>
<dbReference type="EMBL" id="CAKKNE010000004">
    <property type="protein sequence ID" value="CAH0373596.1"/>
    <property type="molecule type" value="Genomic_DNA"/>
</dbReference>
<sequence length="373" mass="41205">MEARLHQTSLGPGEPPALQAALCVLRRRRSCPRAPEASGLGVKVRARRREGGRWHKARVVAVGDDACDLDFANYGRVEGVPAERIQGTEAPTRRRPAPASPLRKPRIRVITRGHKPAEPYRGDRKVDKKLKDSIGWCATRGDVDLLEEALKRRGLGARDAHGWSWLHHAAAGGATDHLKAILRVVRDRDDDDDDDEAPLDACEDLNGMTPLHLACVAKHVDCVRLLLKAGASAGSKDSMGFTSLELAGKAGHRARRIRALLDSTGETSDYSSSDSESDNDERQSYDPLATLLPDREYDKYPCPAPRHVPGACRCCDALDACEARWNQSTQVWIPPVRPTVGRLPPDGRTWKRSDVRRYYGGTRRNMLGTTRRG</sequence>
<evidence type="ECO:0000313" key="5">
    <source>
        <dbReference type="EMBL" id="CAH0373596.1"/>
    </source>
</evidence>
<keyword evidence="1" id="KW-0677">Repeat</keyword>
<feature type="region of interest" description="Disordered" evidence="4">
    <location>
        <begin position="264"/>
        <end position="286"/>
    </location>
</feature>
<dbReference type="PROSITE" id="PS50297">
    <property type="entry name" value="ANK_REP_REGION"/>
    <property type="match status" value="1"/>
</dbReference>
<evidence type="ECO:0000256" key="3">
    <source>
        <dbReference type="PROSITE-ProRule" id="PRU00023"/>
    </source>
</evidence>
<feature type="repeat" description="ANK" evidence="3">
    <location>
        <begin position="206"/>
        <end position="238"/>
    </location>
</feature>
<dbReference type="Pfam" id="PF12796">
    <property type="entry name" value="Ank_2"/>
    <property type="match status" value="1"/>
</dbReference>
<dbReference type="PANTHER" id="PTHR24161:SF85">
    <property type="entry name" value="PALMITOYLTRANSFERASE HIP14"/>
    <property type="match status" value="1"/>
</dbReference>
<dbReference type="AlphaFoldDB" id="A0A8J2SMA5"/>